<keyword evidence="3" id="KW-0946">Virion</keyword>
<dbReference type="PIR" id="S39338">
    <property type="entry name" value="S39338"/>
</dbReference>
<dbReference type="SUPFAM" id="SSF47195">
    <property type="entry name" value="TMV-like viral coat proteins"/>
    <property type="match status" value="1"/>
</dbReference>
<evidence type="ECO:0000256" key="2">
    <source>
        <dbReference type="ARBA" id="ARBA00022561"/>
    </source>
</evidence>
<dbReference type="InterPro" id="IPR036417">
    <property type="entry name" value="TMV-like_coat_sf"/>
</dbReference>
<dbReference type="EMBL" id="AF447397">
    <property type="protein sequence ID" value="AAO15497.1"/>
    <property type="molecule type" value="Genomic_RNA"/>
</dbReference>
<dbReference type="GO" id="GO:0005198">
    <property type="term" value="F:structural molecule activity"/>
    <property type="evidence" value="ECO:0007669"/>
    <property type="project" value="InterPro"/>
</dbReference>
<dbReference type="InterPro" id="IPR001337">
    <property type="entry name" value="TMV-like_coat"/>
</dbReference>
<evidence type="ECO:0000256" key="1">
    <source>
        <dbReference type="ARBA" id="ARBA00004328"/>
    </source>
</evidence>
<comment type="subcellular location">
    <subcellularLocation>
        <location evidence="1">Virion</location>
    </subcellularLocation>
</comment>
<evidence type="ECO:0000313" key="6">
    <source>
        <dbReference type="Proteomes" id="UP000201150"/>
    </source>
</evidence>
<dbReference type="OrthoDB" id="21347at10239"/>
<accession>Q77EA0</accession>
<sequence>MSNLSEVTRGGGHYGIEAWRNHVVSERLNSDWWIKSDRWDQLLADLRAVNFEVNSSRSEVASIINRVPKDLPAAVSARFPGAKGVLGSDTYTTLYYVHVKSDLKQKFYRLIAAADQGKNRDLEVGRSSVPAATSSSSNNQAIVPSKGINAIRDQQPLRDGSLSYRYDLLDIELTTVKQYDQFLFESTFSVNWIPNPAATPNAAAPGVN</sequence>
<reference evidence="4 6" key="3">
    <citation type="journal article" date="2003" name="Arch. Virol.">
        <title>Molecular diversity of RNA-2 genome segments in pecluviruses causing peanut clump disease in West Africa and India.</title>
        <authorList>
            <person name="Naidu R.A."/>
            <person name="Sawyer S."/>
            <person name="Deom C.M."/>
        </authorList>
    </citation>
    <scope>NUCLEOTIDE SEQUENCE [LARGE SCALE GENOMIC DNA]</scope>
    <source>
        <strain evidence="4">H</strain>
    </source>
</reference>
<dbReference type="Pfam" id="PF00721">
    <property type="entry name" value="TMV_coat"/>
    <property type="match status" value="1"/>
</dbReference>
<evidence type="ECO:0000256" key="3">
    <source>
        <dbReference type="ARBA" id="ARBA00022844"/>
    </source>
</evidence>
<protein>
    <submittedName>
        <fullName evidence="4 5">Coat protein</fullName>
    </submittedName>
</protein>
<evidence type="ECO:0000313" key="4">
    <source>
        <dbReference type="EMBL" id="AAO15497.1"/>
    </source>
</evidence>
<evidence type="ECO:0000313" key="5">
    <source>
        <dbReference type="EMBL" id="CAA54098.1"/>
    </source>
</evidence>
<accession>Q82717</accession>
<proteinExistence type="predicted"/>
<keyword evidence="6" id="KW-1185">Reference proteome</keyword>
<reference evidence="6" key="2">
    <citation type="journal article" date="1996" name="Arch. Virol.">
        <title>The nucleotide sequence of RNA-1 of Indian peanut clump furovius.</title>
        <authorList>
            <person name="Miller J.S."/>
            <person name="Wesley S.V."/>
            <person name="Naidu R.A."/>
            <person name="Reddy D.V.R."/>
            <person name="Mayo M.A."/>
        </authorList>
    </citation>
    <scope>NUCLEOTIDE SEQUENCE [LARGE SCALE GENOMIC DNA]</scope>
</reference>
<reference evidence="5" key="1">
    <citation type="journal article" date="1994" name="Arch. Virol.">
        <title>The coat protein of Indian peanut clump virus: relationships with other furoviruses and with barley stripe mosaic virus.</title>
        <authorList>
            <person name="Wesley S.V."/>
            <person name="Mayo M.A."/>
            <person name="Jolly C.A."/>
            <person name="Naidu R.A."/>
            <person name="Reddy D.V."/>
            <person name="Jana M.K."/>
            <person name="Parnaik V.K."/>
        </authorList>
    </citation>
    <scope>NUCLEOTIDE SEQUENCE</scope>
    <source>
        <strain evidence="5">Hyderabad</strain>
    </source>
</reference>
<dbReference type="EMBL" id="X76658">
    <property type="protein sequence ID" value="CAA54098.1"/>
    <property type="molecule type" value="Genomic_DNA"/>
</dbReference>
<dbReference type="KEGG" id="vg:991110"/>
<dbReference type="Proteomes" id="UP000201150">
    <property type="component" value="Genome"/>
</dbReference>
<name>Q82717_9VIRU</name>
<organism evidence="5">
    <name type="scientific">Indian peanut clump virus</name>
    <dbReference type="NCBI Taxonomy" id="32629"/>
    <lineage>
        <taxon>Viruses</taxon>
        <taxon>Riboviria</taxon>
        <taxon>Orthornavirae</taxon>
        <taxon>Kitrinoviricota</taxon>
        <taxon>Alsuviricetes</taxon>
        <taxon>Martellivirales</taxon>
        <taxon>Virgaviridae</taxon>
        <taxon>Pecluvirus</taxon>
        <taxon>Pecluvirus indicum</taxon>
    </lineage>
</organism>
<keyword evidence="2 5" id="KW-0167">Capsid protein</keyword>
<dbReference type="RefSeq" id="NP_835263.1">
    <property type="nucleotide sequence ID" value="NC_004730.1"/>
</dbReference>
<dbReference type="Gene3D" id="1.20.120.70">
    <property type="entry name" value="Tobacco mosaic virus-like, coat protein"/>
    <property type="match status" value="1"/>
</dbReference>
<dbReference type="GeneID" id="991110"/>
<dbReference type="GO" id="GO:0019028">
    <property type="term" value="C:viral capsid"/>
    <property type="evidence" value="ECO:0007669"/>
    <property type="project" value="UniProtKB-KW"/>
</dbReference>